<dbReference type="STRING" id="1666911.HLUCCA11_21005"/>
<dbReference type="InterPro" id="IPR002123">
    <property type="entry name" value="Plipid/glycerol_acylTrfase"/>
</dbReference>
<accession>A0A0N8KM37</accession>
<gene>
    <name evidence="3" type="ORF">HLUCCA11_21005</name>
</gene>
<sequence>MPQFVRSVQPPLKFIPTAYNPWVMRAVHWALPFLLRVRIRPWLPVGISSIEVENVDTLVDLYAQFEAGESRFLMAVRHVEVDDPLSGLYLCSRAVTKAAKARGITLKQPVQTHFIYERGMTIWAGNALGWLLSRIGGVPIRRGRKPDWVGLKAARKLLTSGEMPMVVAPEGATNGHSERLGPLEPGVAQLGFWCAEDLQRSQRNEAVFIVPIGIQYRYAQPNWARLVALLARLEAQSGRSPSVLAATPDKDCYLRILRLGEHLMTVMEGFYARCYHQTFTQQMPEPQTPEHQTPEHQTPEHQTPEHQTPEQKDIYQDTYTEQYTQQCTQRLHVLLDTALGVAEQFFNLPGKGNFVDRCRRLEEASWNLIYREDLPELDQLSPLERGLADWAAQAASMRELHMRIVEGFVAVDAHYVQEKPSFERCAEVTLLMSDMLARLSGDKLPGRPRLGDRTIKLTVQPPIPITPKLADYQQNRRSGRVAVAAVTEEIRQALEKTIERNG</sequence>
<dbReference type="EMBL" id="LJZR01000050">
    <property type="protein sequence ID" value="KPQ32650.1"/>
    <property type="molecule type" value="Genomic_DNA"/>
</dbReference>
<evidence type="ECO:0000313" key="4">
    <source>
        <dbReference type="Proteomes" id="UP000050465"/>
    </source>
</evidence>
<feature type="domain" description="Phospholipid/glycerol acyltransferase" evidence="2">
    <location>
        <begin position="72"/>
        <end position="217"/>
    </location>
</feature>
<protein>
    <submittedName>
        <fullName evidence="3">1-acyl-sn-glycerol-3-phosphate acyltransferase</fullName>
    </submittedName>
</protein>
<dbReference type="AlphaFoldDB" id="A0A0N8KM37"/>
<dbReference type="PATRIC" id="fig|1666911.3.peg.3152"/>
<evidence type="ECO:0000256" key="1">
    <source>
        <dbReference type="SAM" id="MobiDB-lite"/>
    </source>
</evidence>
<organism evidence="3 4">
    <name type="scientific">Phormidesmis priestleyi Ana</name>
    <dbReference type="NCBI Taxonomy" id="1666911"/>
    <lineage>
        <taxon>Bacteria</taxon>
        <taxon>Bacillati</taxon>
        <taxon>Cyanobacteriota</taxon>
        <taxon>Cyanophyceae</taxon>
        <taxon>Leptolyngbyales</taxon>
        <taxon>Leptolyngbyaceae</taxon>
        <taxon>Phormidesmis</taxon>
    </lineage>
</organism>
<dbReference type="SMART" id="SM00563">
    <property type="entry name" value="PlsC"/>
    <property type="match status" value="1"/>
</dbReference>
<dbReference type="GO" id="GO:0016746">
    <property type="term" value="F:acyltransferase activity"/>
    <property type="evidence" value="ECO:0007669"/>
    <property type="project" value="UniProtKB-KW"/>
</dbReference>
<evidence type="ECO:0000313" key="3">
    <source>
        <dbReference type="EMBL" id="KPQ32650.1"/>
    </source>
</evidence>
<dbReference type="Proteomes" id="UP000050465">
    <property type="component" value="Unassembled WGS sequence"/>
</dbReference>
<feature type="region of interest" description="Disordered" evidence="1">
    <location>
        <begin position="283"/>
        <end position="310"/>
    </location>
</feature>
<dbReference type="SUPFAM" id="SSF69593">
    <property type="entry name" value="Glycerol-3-phosphate (1)-acyltransferase"/>
    <property type="match status" value="1"/>
</dbReference>
<proteinExistence type="predicted"/>
<dbReference type="Pfam" id="PF01553">
    <property type="entry name" value="Acyltransferase"/>
    <property type="match status" value="1"/>
</dbReference>
<reference evidence="3 4" key="1">
    <citation type="submission" date="2015-09" db="EMBL/GenBank/DDBJ databases">
        <title>Identification and resolution of microdiversity through metagenomic sequencing of parallel consortia.</title>
        <authorList>
            <person name="Nelson W.C."/>
            <person name="Romine M.F."/>
            <person name="Lindemann S.R."/>
        </authorList>
    </citation>
    <scope>NUCLEOTIDE SEQUENCE [LARGE SCALE GENOMIC DNA]</scope>
    <source>
        <strain evidence="3">Ana</strain>
    </source>
</reference>
<evidence type="ECO:0000259" key="2">
    <source>
        <dbReference type="SMART" id="SM00563"/>
    </source>
</evidence>
<keyword evidence="3" id="KW-0808">Transferase</keyword>
<comment type="caution">
    <text evidence="3">The sequence shown here is derived from an EMBL/GenBank/DDBJ whole genome shotgun (WGS) entry which is preliminary data.</text>
</comment>
<keyword evidence="3" id="KW-0012">Acyltransferase</keyword>
<feature type="compositionally biased region" description="Basic and acidic residues" evidence="1">
    <location>
        <begin position="292"/>
        <end position="310"/>
    </location>
</feature>
<name>A0A0N8KM37_9CYAN</name>